<keyword evidence="2" id="KW-1185">Reference proteome</keyword>
<evidence type="ECO:0000313" key="2">
    <source>
        <dbReference type="Proteomes" id="UP000579281"/>
    </source>
</evidence>
<proteinExistence type="predicted"/>
<comment type="caution">
    <text evidence="1">The sequence shown here is derived from an EMBL/GenBank/DDBJ whole genome shotgun (WGS) entry which is preliminary data.</text>
</comment>
<dbReference type="AlphaFoldDB" id="A0A841L099"/>
<gene>
    <name evidence="1" type="ORF">HNQ80_002696</name>
</gene>
<name>A0A841L099_9FIRM</name>
<dbReference type="Proteomes" id="UP000579281">
    <property type="component" value="Unassembled WGS sequence"/>
</dbReference>
<dbReference type="RefSeq" id="WP_184311122.1">
    <property type="nucleotide sequence ID" value="NZ_JACHEN010000016.1"/>
</dbReference>
<protein>
    <submittedName>
        <fullName evidence="1">Uncharacterized protein</fullName>
    </submittedName>
</protein>
<evidence type="ECO:0000313" key="1">
    <source>
        <dbReference type="EMBL" id="MBB6216592.1"/>
    </source>
</evidence>
<organism evidence="1 2">
    <name type="scientific">Anaerosolibacter carboniphilus</name>
    <dbReference type="NCBI Taxonomy" id="1417629"/>
    <lineage>
        <taxon>Bacteria</taxon>
        <taxon>Bacillati</taxon>
        <taxon>Bacillota</taxon>
        <taxon>Clostridia</taxon>
        <taxon>Peptostreptococcales</taxon>
        <taxon>Thermotaleaceae</taxon>
        <taxon>Anaerosolibacter</taxon>
    </lineage>
</organism>
<accession>A0A841L099</accession>
<sequence>MEYDQTYTIGKSIIHISGPENPSKNQIEAILDECHIIAREIIQEIAENTNEKCDGQE</sequence>
<reference evidence="1 2" key="1">
    <citation type="submission" date="2020-08" db="EMBL/GenBank/DDBJ databases">
        <title>Genomic Encyclopedia of Type Strains, Phase IV (KMG-IV): sequencing the most valuable type-strain genomes for metagenomic binning, comparative biology and taxonomic classification.</title>
        <authorList>
            <person name="Goeker M."/>
        </authorList>
    </citation>
    <scope>NUCLEOTIDE SEQUENCE [LARGE SCALE GENOMIC DNA]</scope>
    <source>
        <strain evidence="1 2">DSM 103526</strain>
    </source>
</reference>
<dbReference type="EMBL" id="JACHEN010000016">
    <property type="protein sequence ID" value="MBB6216592.1"/>
    <property type="molecule type" value="Genomic_DNA"/>
</dbReference>